<evidence type="ECO:0000313" key="3">
    <source>
        <dbReference type="Proteomes" id="UP001250218"/>
    </source>
</evidence>
<gene>
    <name evidence="2" type="ORF">P7I04_03875</name>
</gene>
<keyword evidence="1" id="KW-0812">Transmembrane</keyword>
<proteinExistence type="predicted"/>
<evidence type="ECO:0000256" key="1">
    <source>
        <dbReference type="SAM" id="Phobius"/>
    </source>
</evidence>
<comment type="caution">
    <text evidence="2">The sequence shown here is derived from an EMBL/GenBank/DDBJ whole genome shotgun (WGS) entry which is preliminary data.</text>
</comment>
<dbReference type="EMBL" id="JARQDL010000003">
    <property type="protein sequence ID" value="MDT2945177.1"/>
    <property type="molecule type" value="Genomic_DNA"/>
</dbReference>
<reference evidence="2" key="1">
    <citation type="submission" date="2023-03" db="EMBL/GenBank/DDBJ databases">
        <authorList>
            <person name="Shen W."/>
            <person name="Cai J."/>
        </authorList>
    </citation>
    <scope>NUCLEOTIDE SEQUENCE</scope>
    <source>
        <strain evidence="2">Y37</strain>
    </source>
</reference>
<dbReference type="RefSeq" id="WP_310573691.1">
    <property type="nucleotide sequence ID" value="NZ_JARQCO010000005.1"/>
</dbReference>
<organism evidence="2 3">
    <name type="scientific">Lactococcus lactis</name>
    <dbReference type="NCBI Taxonomy" id="1358"/>
    <lineage>
        <taxon>Bacteria</taxon>
        <taxon>Bacillati</taxon>
        <taxon>Bacillota</taxon>
        <taxon>Bacilli</taxon>
        <taxon>Lactobacillales</taxon>
        <taxon>Streptococcaceae</taxon>
        <taxon>Lactococcus</taxon>
    </lineage>
</organism>
<accession>A0AAW8U911</accession>
<keyword evidence="1" id="KW-1133">Transmembrane helix</keyword>
<name>A0AAW8U911_9LACT</name>
<dbReference type="Proteomes" id="UP001250218">
    <property type="component" value="Unassembled WGS sequence"/>
</dbReference>
<feature type="transmembrane region" description="Helical" evidence="1">
    <location>
        <begin position="6"/>
        <end position="24"/>
    </location>
</feature>
<evidence type="ECO:0000313" key="2">
    <source>
        <dbReference type="EMBL" id="MDT2945177.1"/>
    </source>
</evidence>
<dbReference type="AlphaFoldDB" id="A0AAW8U911"/>
<keyword evidence="1" id="KW-0472">Membrane</keyword>
<protein>
    <submittedName>
        <fullName evidence="2">Topoisomerase IV</fullName>
    </submittedName>
</protein>
<sequence length="424" mass="47595">MNTPIFLILLVLAIIIIITLYIVLKKRTLQNVDYNIDNSQSDSVLKTSTVEEDKPFEISIPVELLPESVLDERKLYEIKDSNVIARINETVHALTNTVAKTVTDKGLQSVGEVYRAVIPSGATLTKSKEMEGAVRGFYSNGKGIAGQANLVKVDPSQLNKASQVANGVANVMNVGSLVVGQYYMSEVNDKLESMNKNISEISDFQQREFKSKIISLIARVGKISKFSSDILENEELRNRKLHSLDNIEGEVTQLLQQVNITIDELSQSNEQIDFKSYSERIDEFNKLLGFQKVLVSLLEEIGKLMYSLNRGAVKAEMCYSMFNGYVNQSNDTLAKLKLWHDNQTKSLGIEIDNHRIKKYGLEGVLGEVQGVFNKDWKYKPLDEKVEKKIISQSDSKKLEAAAPDEVLSKDVEIVAKDGKLFYLK</sequence>